<keyword evidence="4" id="KW-1185">Reference proteome</keyword>
<dbReference type="PANTHER" id="PTHR43975:SF2">
    <property type="entry name" value="EG:BACR7A4.14 PROTEIN-RELATED"/>
    <property type="match status" value="1"/>
</dbReference>
<dbReference type="Proteomes" id="UP000198703">
    <property type="component" value="Unassembled WGS sequence"/>
</dbReference>
<accession>A0A1H4A1W9</accession>
<dbReference type="FunFam" id="3.40.50.720:FF:000084">
    <property type="entry name" value="Short-chain dehydrogenase reductase"/>
    <property type="match status" value="1"/>
</dbReference>
<dbReference type="InterPro" id="IPR057326">
    <property type="entry name" value="KR_dom"/>
</dbReference>
<dbReference type="Gene3D" id="3.40.50.720">
    <property type="entry name" value="NAD(P)-binding Rossmann-like Domain"/>
    <property type="match status" value="1"/>
</dbReference>
<proteinExistence type="inferred from homology"/>
<evidence type="ECO:0000259" key="2">
    <source>
        <dbReference type="SMART" id="SM00822"/>
    </source>
</evidence>
<dbReference type="SMART" id="SM00822">
    <property type="entry name" value="PKS_KR"/>
    <property type="match status" value="1"/>
</dbReference>
<dbReference type="PRINTS" id="PR00081">
    <property type="entry name" value="GDHRDH"/>
</dbReference>
<evidence type="ECO:0000256" key="1">
    <source>
        <dbReference type="ARBA" id="ARBA00006484"/>
    </source>
</evidence>
<organism evidence="3 4">
    <name type="scientific">Rubrimonas cliftonensis</name>
    <dbReference type="NCBI Taxonomy" id="89524"/>
    <lineage>
        <taxon>Bacteria</taxon>
        <taxon>Pseudomonadati</taxon>
        <taxon>Pseudomonadota</taxon>
        <taxon>Alphaproteobacteria</taxon>
        <taxon>Rhodobacterales</taxon>
        <taxon>Paracoccaceae</taxon>
        <taxon>Rubrimonas</taxon>
    </lineage>
</organism>
<evidence type="ECO:0000313" key="3">
    <source>
        <dbReference type="EMBL" id="SEA29611.1"/>
    </source>
</evidence>
<dbReference type="EMBL" id="FNQM01000004">
    <property type="protein sequence ID" value="SEA29611.1"/>
    <property type="molecule type" value="Genomic_DNA"/>
</dbReference>
<dbReference type="OrthoDB" id="9790146at2"/>
<comment type="similarity">
    <text evidence="1">Belongs to the short-chain dehydrogenases/reductases (SDR) family.</text>
</comment>
<dbReference type="CDD" id="cd05233">
    <property type="entry name" value="SDR_c"/>
    <property type="match status" value="1"/>
</dbReference>
<dbReference type="PRINTS" id="PR00080">
    <property type="entry name" value="SDRFAMILY"/>
</dbReference>
<reference evidence="3 4" key="1">
    <citation type="submission" date="2016-10" db="EMBL/GenBank/DDBJ databases">
        <authorList>
            <person name="de Groot N.N."/>
        </authorList>
    </citation>
    <scope>NUCLEOTIDE SEQUENCE [LARGE SCALE GENOMIC DNA]</scope>
    <source>
        <strain evidence="3 4">DSM 15345</strain>
    </source>
</reference>
<dbReference type="RefSeq" id="WP_093251736.1">
    <property type="nucleotide sequence ID" value="NZ_FNQM01000004.1"/>
</dbReference>
<gene>
    <name evidence="3" type="ORF">SAMN05444370_10418</name>
</gene>
<feature type="domain" description="Ketoreductase" evidence="2">
    <location>
        <begin position="8"/>
        <end position="189"/>
    </location>
</feature>
<dbReference type="Pfam" id="PF13561">
    <property type="entry name" value="adh_short_C2"/>
    <property type="match status" value="1"/>
</dbReference>
<sequence>MQKLLEGRSAIITGAGAGVGLAIARRFAEEGAAVLMTDRDEAALATEAAALAEGGAEVVHWACDLRERLGVSNLLASATDRLGRIDILVNASLTPVVGKPMEVKVDALDTAYAANIRSVFLLSQAVAQRMIEARAEAPDLPAGAIVNLTSIAAQRTTPELFPYSVSCAALDQMTRAMAVSLAHEGVRVNGVALGAVMTRSLAAALRDTDGLRAALVRATPMARIGEATEAAEAALYLASSRASFITGQILGVDGGRAALDPFATPMD</sequence>
<name>A0A1H4A1W9_9RHOB</name>
<dbReference type="InterPro" id="IPR002347">
    <property type="entry name" value="SDR_fam"/>
</dbReference>
<dbReference type="InterPro" id="IPR036291">
    <property type="entry name" value="NAD(P)-bd_dom_sf"/>
</dbReference>
<protein>
    <submittedName>
        <fullName evidence="3">7-alpha-hydroxysteroid dehydrogenase</fullName>
    </submittedName>
</protein>
<dbReference type="AlphaFoldDB" id="A0A1H4A1W9"/>
<dbReference type="PANTHER" id="PTHR43975">
    <property type="entry name" value="ZGC:101858"/>
    <property type="match status" value="1"/>
</dbReference>
<evidence type="ECO:0000313" key="4">
    <source>
        <dbReference type="Proteomes" id="UP000198703"/>
    </source>
</evidence>
<dbReference type="STRING" id="89524.SAMN05444370_10418"/>
<dbReference type="SUPFAM" id="SSF51735">
    <property type="entry name" value="NAD(P)-binding Rossmann-fold domains"/>
    <property type="match status" value="1"/>
</dbReference>